<dbReference type="Proteomes" id="UP000188613">
    <property type="component" value="Unassembled WGS sequence"/>
</dbReference>
<proteinExistence type="inferred from homology"/>
<dbReference type="Pfam" id="PF02293">
    <property type="entry name" value="AmiS_UreI"/>
    <property type="match status" value="1"/>
</dbReference>
<keyword evidence="7 8" id="KW-0472">Membrane</keyword>
<evidence type="ECO:0000256" key="4">
    <source>
        <dbReference type="ARBA" id="ARBA00022475"/>
    </source>
</evidence>
<evidence type="ECO:0000256" key="7">
    <source>
        <dbReference type="ARBA" id="ARBA00023136"/>
    </source>
</evidence>
<feature type="transmembrane region" description="Helical" evidence="8">
    <location>
        <begin position="87"/>
        <end position="108"/>
    </location>
</feature>
<dbReference type="CDD" id="cd13429">
    <property type="entry name" value="UreI_AmiS_like_2"/>
    <property type="match status" value="1"/>
</dbReference>
<protein>
    <submittedName>
        <fullName evidence="9">Transporter</fullName>
    </submittedName>
</protein>
<evidence type="ECO:0000256" key="5">
    <source>
        <dbReference type="ARBA" id="ARBA00022692"/>
    </source>
</evidence>
<accession>A0A1V2AAM2</accession>
<feature type="transmembrane region" description="Helical" evidence="8">
    <location>
        <begin position="57"/>
        <end position="80"/>
    </location>
</feature>
<dbReference type="STRING" id="1714355.BTO28_03580"/>
<evidence type="ECO:0000313" key="10">
    <source>
        <dbReference type="Proteomes" id="UP000188613"/>
    </source>
</evidence>
<dbReference type="AlphaFoldDB" id="A0A1V2AAM2"/>
<dbReference type="InterPro" id="IPR038523">
    <property type="entry name" value="AmiSUreI_transpt_sf"/>
</dbReference>
<feature type="transmembrane region" description="Helical" evidence="8">
    <location>
        <begin position="144"/>
        <end position="165"/>
    </location>
</feature>
<sequence length="202" mass="22673">MSNVGLLYVGAVLFINGLMLIGKVEPKSAGIFNLFVGALQVFTPLFLIITAEGDNWSIFQASGIFLFGFTYLYVGIANLMNADSSGIGYYSLWVSILAVGYSLVNFIHFQEFKFGVIWLFWSFLWALFYLLLAKKKEIAVFTGWVAIIQSWVTAAIPAFLSLIGYWQHVSFFAACTVFVSVIVLFLLIYITQHHSVKKMKLS</sequence>
<evidence type="ECO:0000313" key="9">
    <source>
        <dbReference type="EMBL" id="OMP68045.1"/>
    </source>
</evidence>
<dbReference type="GO" id="GO:0005886">
    <property type="term" value="C:plasma membrane"/>
    <property type="evidence" value="ECO:0007669"/>
    <property type="project" value="UniProtKB-SubCell"/>
</dbReference>
<feature type="transmembrane region" description="Helical" evidence="8">
    <location>
        <begin position="171"/>
        <end position="190"/>
    </location>
</feature>
<evidence type="ECO:0000256" key="2">
    <source>
        <dbReference type="ARBA" id="ARBA00010068"/>
    </source>
</evidence>
<feature type="transmembrane region" description="Helical" evidence="8">
    <location>
        <begin position="114"/>
        <end position="132"/>
    </location>
</feature>
<evidence type="ECO:0000256" key="8">
    <source>
        <dbReference type="SAM" id="Phobius"/>
    </source>
</evidence>
<dbReference type="Gene3D" id="1.25.40.600">
    <property type="match status" value="1"/>
</dbReference>
<reference evidence="9 10" key="1">
    <citation type="submission" date="2016-12" db="EMBL/GenBank/DDBJ databases">
        <title>Domibacillus sp. SAB 38T whole genome sequencing.</title>
        <authorList>
            <person name="Verma A."/>
            <person name="Ojha A.K."/>
            <person name="Krishnamurthi S."/>
        </authorList>
    </citation>
    <scope>NUCLEOTIDE SEQUENCE [LARGE SCALE GENOMIC DNA]</scope>
    <source>
        <strain evidence="9 10">SAB 38</strain>
    </source>
</reference>
<comment type="similarity">
    <text evidence="2">Belongs to the AmiS/UreI family.</text>
</comment>
<keyword evidence="5 8" id="KW-0812">Transmembrane</keyword>
<comment type="caution">
    <text evidence="9">The sequence shown here is derived from an EMBL/GenBank/DDBJ whole genome shotgun (WGS) entry which is preliminary data.</text>
</comment>
<comment type="subcellular location">
    <subcellularLocation>
        <location evidence="1">Cell membrane</location>
        <topology evidence="1">Multi-pass membrane protein</topology>
    </subcellularLocation>
</comment>
<dbReference type="RefSeq" id="WP_076764106.1">
    <property type="nucleotide sequence ID" value="NZ_MSFI01000006.1"/>
</dbReference>
<name>A0A1V2AAM2_9BACI</name>
<dbReference type="OrthoDB" id="6636366at2"/>
<feature type="transmembrane region" description="Helical" evidence="8">
    <location>
        <begin position="6"/>
        <end position="24"/>
    </location>
</feature>
<evidence type="ECO:0000256" key="1">
    <source>
        <dbReference type="ARBA" id="ARBA00004651"/>
    </source>
</evidence>
<dbReference type="EMBL" id="MSFI01000006">
    <property type="protein sequence ID" value="OMP68045.1"/>
    <property type="molecule type" value="Genomic_DNA"/>
</dbReference>
<organism evidence="9 10">
    <name type="scientific">Domibacillus epiphyticus</name>
    <dbReference type="NCBI Taxonomy" id="1714355"/>
    <lineage>
        <taxon>Bacteria</taxon>
        <taxon>Bacillati</taxon>
        <taxon>Bacillota</taxon>
        <taxon>Bacilli</taxon>
        <taxon>Bacillales</taxon>
        <taxon>Bacillaceae</taxon>
        <taxon>Domibacillus</taxon>
    </lineage>
</organism>
<feature type="transmembrane region" description="Helical" evidence="8">
    <location>
        <begin position="31"/>
        <end position="51"/>
    </location>
</feature>
<dbReference type="InterPro" id="IPR003211">
    <property type="entry name" value="AmiSUreI_transpt"/>
</dbReference>
<keyword evidence="10" id="KW-1185">Reference proteome</keyword>
<keyword evidence="6 8" id="KW-1133">Transmembrane helix</keyword>
<evidence type="ECO:0000256" key="3">
    <source>
        <dbReference type="ARBA" id="ARBA00022448"/>
    </source>
</evidence>
<keyword evidence="4" id="KW-1003">Cell membrane</keyword>
<evidence type="ECO:0000256" key="6">
    <source>
        <dbReference type="ARBA" id="ARBA00022989"/>
    </source>
</evidence>
<keyword evidence="3" id="KW-0813">Transport</keyword>
<gene>
    <name evidence="9" type="ORF">BTO28_03580</name>
</gene>